<dbReference type="AlphaFoldDB" id="A0AB38YHT3"/>
<feature type="domain" description="Pirin C-terminal" evidence="5">
    <location>
        <begin position="176"/>
        <end position="274"/>
    </location>
</feature>
<dbReference type="InterPro" id="IPR011051">
    <property type="entry name" value="RmlC_Cupin_sf"/>
</dbReference>
<dbReference type="InterPro" id="IPR003829">
    <property type="entry name" value="Pirin_N_dom"/>
</dbReference>
<evidence type="ECO:0000259" key="5">
    <source>
        <dbReference type="Pfam" id="PF05726"/>
    </source>
</evidence>
<dbReference type="GO" id="GO:0046872">
    <property type="term" value="F:metal ion binding"/>
    <property type="evidence" value="ECO:0007669"/>
    <property type="project" value="UniProtKB-KW"/>
</dbReference>
<gene>
    <name evidence="6" type="ORF">NFC81_03385</name>
</gene>
<name>A0AB38YHT3_9GAMM</name>
<proteinExistence type="inferred from homology"/>
<dbReference type="Pfam" id="PF05726">
    <property type="entry name" value="Pirin_C"/>
    <property type="match status" value="1"/>
</dbReference>
<feature type="binding site" evidence="2">
    <location>
        <position position="61"/>
    </location>
    <ligand>
        <name>Fe cation</name>
        <dbReference type="ChEBI" id="CHEBI:24875"/>
    </ligand>
</feature>
<evidence type="ECO:0000259" key="4">
    <source>
        <dbReference type="Pfam" id="PF02678"/>
    </source>
</evidence>
<dbReference type="InterPro" id="IPR012093">
    <property type="entry name" value="Pirin"/>
</dbReference>
<dbReference type="Gene3D" id="2.60.120.10">
    <property type="entry name" value="Jelly Rolls"/>
    <property type="match status" value="2"/>
</dbReference>
<dbReference type="CDD" id="cd02909">
    <property type="entry name" value="cupin_pirin_N"/>
    <property type="match status" value="1"/>
</dbReference>
<feature type="binding site" evidence="2">
    <location>
        <position position="105"/>
    </location>
    <ligand>
        <name>Fe cation</name>
        <dbReference type="ChEBI" id="CHEBI:24875"/>
    </ligand>
</feature>
<dbReference type="CDD" id="cd02247">
    <property type="entry name" value="cupin_pirin_C"/>
    <property type="match status" value="1"/>
</dbReference>
<feature type="binding site" evidence="2">
    <location>
        <position position="59"/>
    </location>
    <ligand>
        <name>Fe cation</name>
        <dbReference type="ChEBI" id="CHEBI:24875"/>
    </ligand>
</feature>
<dbReference type="Pfam" id="PF02678">
    <property type="entry name" value="Pirin"/>
    <property type="match status" value="1"/>
</dbReference>
<dbReference type="PANTHER" id="PTHR13903:SF8">
    <property type="entry name" value="PIRIN"/>
    <property type="match status" value="1"/>
</dbReference>
<feature type="domain" description="Pirin N-terminal" evidence="4">
    <location>
        <begin position="23"/>
        <end position="121"/>
    </location>
</feature>
<organism evidence="6">
    <name type="scientific">Salinispirillum sp. LH 10-3-1</name>
    <dbReference type="NCBI Taxonomy" id="2952525"/>
    <lineage>
        <taxon>Bacteria</taxon>
        <taxon>Pseudomonadati</taxon>
        <taxon>Pseudomonadota</taxon>
        <taxon>Gammaproteobacteria</taxon>
        <taxon>Oceanospirillales</taxon>
        <taxon>Saccharospirillaceae</taxon>
        <taxon>Salinispirillum</taxon>
    </lineage>
</organism>
<evidence type="ECO:0000256" key="2">
    <source>
        <dbReference type="PIRSR" id="PIRSR006232-1"/>
    </source>
</evidence>
<sequence length="276" mass="30395">MSTRTVTRLAKGMPTQDGAGVSLSRIIGNPYLQRLDPFLMLDEFKSDDPNDYIAGFPSHPHRGFETVTYLIEGSVRHRDHMGSEGYLGPGSIQWMTAGRGIIHEEMPQQENGLLWGFQLWVNLPAKDKMINPRYQDIPASDVPEVDVPVGKVRVLAGSLNGVTGPVSGVATQPRFFDVRWQQAGDFEHELPVEHTGFIYAYKGELNVAGQVIREGEVAVLSEGERVVIQAQADSGALLIAGQPLKEPVAQYGPFVMNTPQEIEQAIRDFQSGRLVS</sequence>
<dbReference type="RefSeq" id="WP_304996133.1">
    <property type="nucleotide sequence ID" value="NZ_CP101717.1"/>
</dbReference>
<accession>A0AB38YHT3</accession>
<dbReference type="EMBL" id="CP101717">
    <property type="protein sequence ID" value="WLD58847.1"/>
    <property type="molecule type" value="Genomic_DNA"/>
</dbReference>
<comment type="similarity">
    <text evidence="1 3">Belongs to the pirin family.</text>
</comment>
<dbReference type="InterPro" id="IPR014710">
    <property type="entry name" value="RmlC-like_jellyroll"/>
</dbReference>
<protein>
    <submittedName>
        <fullName evidence="6">Pirin family protein</fullName>
    </submittedName>
</protein>
<dbReference type="PANTHER" id="PTHR13903">
    <property type="entry name" value="PIRIN-RELATED"/>
    <property type="match status" value="1"/>
</dbReference>
<dbReference type="SUPFAM" id="SSF51182">
    <property type="entry name" value="RmlC-like cupins"/>
    <property type="match status" value="1"/>
</dbReference>
<keyword evidence="2" id="KW-0408">Iron</keyword>
<evidence type="ECO:0000256" key="1">
    <source>
        <dbReference type="ARBA" id="ARBA00008416"/>
    </source>
</evidence>
<keyword evidence="2" id="KW-0479">Metal-binding</keyword>
<reference evidence="6" key="1">
    <citation type="submission" date="2022-07" db="EMBL/GenBank/DDBJ databases">
        <title>Complete genome sequence of Salinispirillum sp. LH10-3-1 capable of multiple carbohydrate inversion isolated from a soda lake.</title>
        <authorList>
            <person name="Liu J."/>
            <person name="Zhai Y."/>
            <person name="Zhang H."/>
            <person name="Yang H."/>
            <person name="Qu J."/>
            <person name="Li J."/>
        </authorList>
    </citation>
    <scope>NUCLEOTIDE SEQUENCE</scope>
    <source>
        <strain evidence="6">LH 10-3-1</strain>
    </source>
</reference>
<dbReference type="PIRSF" id="PIRSF006232">
    <property type="entry name" value="Pirin"/>
    <property type="match status" value="1"/>
</dbReference>
<evidence type="ECO:0000313" key="6">
    <source>
        <dbReference type="EMBL" id="WLD58847.1"/>
    </source>
</evidence>
<evidence type="ECO:0000256" key="3">
    <source>
        <dbReference type="RuleBase" id="RU003457"/>
    </source>
</evidence>
<comment type="cofactor">
    <cofactor evidence="2">
        <name>Fe cation</name>
        <dbReference type="ChEBI" id="CHEBI:24875"/>
    </cofactor>
    <text evidence="2">Binds 1 Fe cation per subunit.</text>
</comment>
<dbReference type="InterPro" id="IPR008778">
    <property type="entry name" value="Pirin_C_dom"/>
</dbReference>
<feature type="binding site" evidence="2">
    <location>
        <position position="103"/>
    </location>
    <ligand>
        <name>Fe cation</name>
        <dbReference type="ChEBI" id="CHEBI:24875"/>
    </ligand>
</feature>